<accession>A0AAN6RCA4</accession>
<feature type="compositionally biased region" description="Polar residues" evidence="1">
    <location>
        <begin position="273"/>
        <end position="291"/>
    </location>
</feature>
<evidence type="ECO:0000259" key="2">
    <source>
        <dbReference type="Pfam" id="PF12331"/>
    </source>
</evidence>
<dbReference type="Proteomes" id="UP001280581">
    <property type="component" value="Unassembled WGS sequence"/>
</dbReference>
<dbReference type="Pfam" id="PF21048">
    <property type="entry name" value="Rad26-like_N"/>
    <property type="match status" value="1"/>
</dbReference>
<reference evidence="5 6" key="1">
    <citation type="submission" date="2021-02" db="EMBL/GenBank/DDBJ databases">
        <title>Genome assembly of Pseudopithomyces chartarum.</title>
        <authorList>
            <person name="Jauregui R."/>
            <person name="Singh J."/>
            <person name="Voisey C."/>
        </authorList>
    </citation>
    <scope>NUCLEOTIDE SEQUENCE [LARGE SCALE GENOMIC DNA]</scope>
    <source>
        <strain evidence="5 6">AGR01</strain>
    </source>
</reference>
<dbReference type="InterPro" id="IPR048380">
    <property type="entry name" value="Rad26-like_N"/>
</dbReference>
<evidence type="ECO:0000313" key="6">
    <source>
        <dbReference type="Proteomes" id="UP001280581"/>
    </source>
</evidence>
<dbReference type="InterPro" id="IPR048379">
    <property type="entry name" value="Rad26-like_C"/>
</dbReference>
<dbReference type="EMBL" id="WVTA01000016">
    <property type="protein sequence ID" value="KAK3201232.1"/>
    <property type="molecule type" value="Genomic_DNA"/>
</dbReference>
<feature type="compositionally biased region" description="Basic and acidic residues" evidence="1">
    <location>
        <begin position="192"/>
        <end position="202"/>
    </location>
</feature>
<comment type="caution">
    <text evidence="5">The sequence shown here is derived from an EMBL/GenBank/DDBJ whole genome shotgun (WGS) entry which is preliminary data.</text>
</comment>
<dbReference type="InterPro" id="IPR022093">
    <property type="entry name" value="Rad26-like_helical"/>
</dbReference>
<dbReference type="Pfam" id="PF12331">
    <property type="entry name" value="Rad26-like_helical_rpts"/>
    <property type="match status" value="1"/>
</dbReference>
<feature type="region of interest" description="Disordered" evidence="1">
    <location>
        <begin position="137"/>
        <end position="169"/>
    </location>
</feature>
<evidence type="ECO:0000313" key="5">
    <source>
        <dbReference type="EMBL" id="KAK3201232.1"/>
    </source>
</evidence>
<organism evidence="5 6">
    <name type="scientific">Pseudopithomyces chartarum</name>
    <dbReference type="NCBI Taxonomy" id="1892770"/>
    <lineage>
        <taxon>Eukaryota</taxon>
        <taxon>Fungi</taxon>
        <taxon>Dikarya</taxon>
        <taxon>Ascomycota</taxon>
        <taxon>Pezizomycotina</taxon>
        <taxon>Dothideomycetes</taxon>
        <taxon>Pleosporomycetidae</taxon>
        <taxon>Pleosporales</taxon>
        <taxon>Massarineae</taxon>
        <taxon>Didymosphaeriaceae</taxon>
        <taxon>Pseudopithomyces</taxon>
    </lineage>
</organism>
<evidence type="ECO:0000259" key="4">
    <source>
        <dbReference type="Pfam" id="PF21048"/>
    </source>
</evidence>
<feature type="domain" description="Rad26-like N-terminal" evidence="4">
    <location>
        <begin position="320"/>
        <end position="362"/>
    </location>
</feature>
<feature type="compositionally biased region" description="Low complexity" evidence="1">
    <location>
        <begin position="80"/>
        <end position="97"/>
    </location>
</feature>
<feature type="domain" description="Rad26-like helical repeats" evidence="2">
    <location>
        <begin position="427"/>
        <end position="650"/>
    </location>
</feature>
<gene>
    <name evidence="5" type="ORF">GRF29_185g195969</name>
</gene>
<dbReference type="AlphaFoldDB" id="A0AAN6RCA4"/>
<name>A0AAN6RCA4_9PLEO</name>
<feature type="region of interest" description="Disordered" evidence="1">
    <location>
        <begin position="188"/>
        <end position="295"/>
    </location>
</feature>
<feature type="domain" description="Rad26-like C-terminal" evidence="3">
    <location>
        <begin position="657"/>
        <end position="720"/>
    </location>
</feature>
<protein>
    <recommendedName>
        <fullName evidence="7">DNA repair protein Rad26</fullName>
    </recommendedName>
</protein>
<evidence type="ECO:0000259" key="3">
    <source>
        <dbReference type="Pfam" id="PF21046"/>
    </source>
</evidence>
<evidence type="ECO:0008006" key="7">
    <source>
        <dbReference type="Google" id="ProtNLM"/>
    </source>
</evidence>
<evidence type="ECO:0000256" key="1">
    <source>
        <dbReference type="SAM" id="MobiDB-lite"/>
    </source>
</evidence>
<feature type="compositionally biased region" description="Acidic residues" evidence="1">
    <location>
        <begin position="51"/>
        <end position="62"/>
    </location>
</feature>
<dbReference type="Pfam" id="PF21046">
    <property type="entry name" value="Rad26-like_C"/>
    <property type="match status" value="1"/>
</dbReference>
<sequence>MDDDEFDFSDADLDDLPANTLQQLETTAIRATQQQQQQQINVDDSAYYGFDDGDGDEDEDEVVNLHDLTTTTTDADHDYAAAPSQQPHGQPQAEQQPLPQSQADVGRLLERIKKLEQEKRRLNHDLDTASAEVVKKAGEVDNLRRRTEHATRQTEQRLAHQQHEHQETTAKIAAERDALLRQLEQAKTNTAFDEHNRYEDHMRKPRRVVPSRPKMAAPAVPSPAGTPKKAQKNLPLGDGFDDDDVFAMSPSKRRDKSKASTPKLASKRKRQVTNDSPVQVLQLSEPSNTQLPPDPPLFSEPAADIALLRNLRKDDQRFNLLHRLLSRHCSRGDDRVLEALTRYAFPSDPEKKLSSIVYDGFSTSAPSTNARELATSICRVFVDIWTRCLRENYLSPIYLVLDALQFVLATPSPKTSIAVMQLIIPLIVDSVKLVAIPVYEARNRNESKTAFLFSPSYRSIVDEIDVPTCLELLYHLATSCVASSSPISLTQFWSSIPLDFILLTLLKEQPPSTMLPILSLLSTSALPSSIGPIVSSDAATQQTAESNLLSRLTNLFSETLAPTPDPESSPPPPVSDTQTWTTRLHVLTLLTHFSIPPHGATILVTHNLCIGRLIKYLDHAVSSLYSRPLSPSQQLKISTINTTMRLLDHLTRVNPGFNIKSKLGETLGGLHAYYVALTRLAFSEGVVLEEGIEAEVVDMAHDVLDEGLSVEEGDALAEVFGSGVEG</sequence>
<keyword evidence="6" id="KW-1185">Reference proteome</keyword>
<proteinExistence type="predicted"/>
<feature type="region of interest" description="Disordered" evidence="1">
    <location>
        <begin position="30"/>
        <end position="107"/>
    </location>
</feature>